<feature type="signal peptide" evidence="1">
    <location>
        <begin position="1"/>
        <end position="25"/>
    </location>
</feature>
<dbReference type="Proteomes" id="UP000317243">
    <property type="component" value="Unassembled WGS sequence"/>
</dbReference>
<protein>
    <recommendedName>
        <fullName evidence="4">PEP-CTERM protein-sorting domain-containing protein</fullName>
    </recommendedName>
</protein>
<dbReference type="EMBL" id="SIHI01000004">
    <property type="protein sequence ID" value="TWT55452.1"/>
    <property type="molecule type" value="Genomic_DNA"/>
</dbReference>
<gene>
    <name evidence="2" type="ORF">KOR42_28380</name>
</gene>
<reference evidence="2 3" key="1">
    <citation type="submission" date="2019-02" db="EMBL/GenBank/DDBJ databases">
        <title>Deep-cultivation of Planctomycetes and their phenomic and genomic characterization uncovers novel biology.</title>
        <authorList>
            <person name="Wiegand S."/>
            <person name="Jogler M."/>
            <person name="Boedeker C."/>
            <person name="Pinto D."/>
            <person name="Vollmers J."/>
            <person name="Rivas-Marin E."/>
            <person name="Kohn T."/>
            <person name="Peeters S.H."/>
            <person name="Heuer A."/>
            <person name="Rast P."/>
            <person name="Oberbeckmann S."/>
            <person name="Bunk B."/>
            <person name="Jeske O."/>
            <person name="Meyerdierks A."/>
            <person name="Storesund J.E."/>
            <person name="Kallscheuer N."/>
            <person name="Luecker S."/>
            <person name="Lage O.M."/>
            <person name="Pohl T."/>
            <person name="Merkel B.J."/>
            <person name="Hornburger P."/>
            <person name="Mueller R.-W."/>
            <person name="Bruemmer F."/>
            <person name="Labrenz M."/>
            <person name="Spormann A.M."/>
            <person name="Op Den Camp H."/>
            <person name="Overmann J."/>
            <person name="Amann R."/>
            <person name="Jetten M.S.M."/>
            <person name="Mascher T."/>
            <person name="Medema M.H."/>
            <person name="Devos D.P."/>
            <person name="Kaster A.-K."/>
            <person name="Ovreas L."/>
            <person name="Rohde M."/>
            <person name="Galperin M.Y."/>
            <person name="Jogler C."/>
        </authorList>
    </citation>
    <scope>NUCLEOTIDE SEQUENCE [LARGE SCALE GENOMIC DNA]</scope>
    <source>
        <strain evidence="2 3">KOR42</strain>
    </source>
</reference>
<evidence type="ECO:0000313" key="2">
    <source>
        <dbReference type="EMBL" id="TWT55452.1"/>
    </source>
</evidence>
<evidence type="ECO:0008006" key="4">
    <source>
        <dbReference type="Google" id="ProtNLM"/>
    </source>
</evidence>
<evidence type="ECO:0000256" key="1">
    <source>
        <dbReference type="SAM" id="SignalP"/>
    </source>
</evidence>
<name>A0A5C5WZV3_9PLAN</name>
<feature type="chain" id="PRO_5023026777" description="PEP-CTERM protein-sorting domain-containing protein" evidence="1">
    <location>
        <begin position="26"/>
        <end position="230"/>
    </location>
</feature>
<accession>A0A5C5WZV3</accession>
<keyword evidence="1" id="KW-0732">Signal</keyword>
<organism evidence="2 3">
    <name type="scientific">Thalassoglobus neptunius</name>
    <dbReference type="NCBI Taxonomy" id="1938619"/>
    <lineage>
        <taxon>Bacteria</taxon>
        <taxon>Pseudomonadati</taxon>
        <taxon>Planctomycetota</taxon>
        <taxon>Planctomycetia</taxon>
        <taxon>Planctomycetales</taxon>
        <taxon>Planctomycetaceae</taxon>
        <taxon>Thalassoglobus</taxon>
    </lineage>
</organism>
<keyword evidence="3" id="KW-1185">Reference proteome</keyword>
<dbReference type="AlphaFoldDB" id="A0A5C5WZV3"/>
<evidence type="ECO:0000313" key="3">
    <source>
        <dbReference type="Proteomes" id="UP000317243"/>
    </source>
</evidence>
<dbReference type="RefSeq" id="WP_146510344.1">
    <property type="nucleotide sequence ID" value="NZ_SIHI01000004.1"/>
</dbReference>
<sequence precursor="true">MKNHKITLTLIGLSIVGLTAETAQAGFVTFTDRTAWQNAVATYAVVDFNKISSDHNLGTSGSFDAGPFTLSASGPWASDNGIEAYDPSPANIQALNQDRNIDGTTYFSGDTDDGTVVTIDFDGSVTAFGFDYTSFNGGIPFESFKFGTYETFFPSSSGFFGVVETSFNAFSQITIQGDDGAWGADNFSYSAAPNLNATVPEPASIAMWGVALASGCGLQMRRKKSASHNA</sequence>
<comment type="caution">
    <text evidence="2">The sequence shown here is derived from an EMBL/GenBank/DDBJ whole genome shotgun (WGS) entry which is preliminary data.</text>
</comment>
<proteinExistence type="predicted"/>